<dbReference type="EMBL" id="UYJE01003669">
    <property type="protein sequence ID" value="VDI21344.1"/>
    <property type="molecule type" value="Genomic_DNA"/>
</dbReference>
<accession>A0A8B6DL45</accession>
<dbReference type="Proteomes" id="UP000596742">
    <property type="component" value="Unassembled WGS sequence"/>
</dbReference>
<reference evidence="2" key="1">
    <citation type="submission" date="2018-11" db="EMBL/GenBank/DDBJ databases">
        <authorList>
            <person name="Alioto T."/>
            <person name="Alioto T."/>
        </authorList>
    </citation>
    <scope>NUCLEOTIDE SEQUENCE</scope>
</reference>
<organism evidence="2 3">
    <name type="scientific">Mytilus galloprovincialis</name>
    <name type="common">Mediterranean mussel</name>
    <dbReference type="NCBI Taxonomy" id="29158"/>
    <lineage>
        <taxon>Eukaryota</taxon>
        <taxon>Metazoa</taxon>
        <taxon>Spiralia</taxon>
        <taxon>Lophotrochozoa</taxon>
        <taxon>Mollusca</taxon>
        <taxon>Bivalvia</taxon>
        <taxon>Autobranchia</taxon>
        <taxon>Pteriomorphia</taxon>
        <taxon>Mytilida</taxon>
        <taxon>Mytiloidea</taxon>
        <taxon>Mytilidae</taxon>
        <taxon>Mytilinae</taxon>
        <taxon>Mytilus</taxon>
    </lineage>
</organism>
<evidence type="ECO:0000256" key="1">
    <source>
        <dbReference type="SAM" id="MobiDB-lite"/>
    </source>
</evidence>
<protein>
    <submittedName>
        <fullName evidence="2">Uncharacterized protein</fullName>
    </submittedName>
</protein>
<sequence length="124" mass="14138">MATPTRKFNTEVSFIEQIIILRAYTKTRCNCSLMLEEVKRKLDKLPQAPIIIRVHRKPNTEEKNGGPTDARGNERPEAVAKFPRVQLWGCNYNLRYASSAKTACFTRASKVGFYRKEASIVSSE</sequence>
<proteinExistence type="predicted"/>
<comment type="caution">
    <text evidence="2">The sequence shown here is derived from an EMBL/GenBank/DDBJ whole genome shotgun (WGS) entry which is preliminary data.</text>
</comment>
<gene>
    <name evidence="2" type="ORF">MGAL_10B078965</name>
</gene>
<dbReference type="AlphaFoldDB" id="A0A8B6DL45"/>
<keyword evidence="3" id="KW-1185">Reference proteome</keyword>
<evidence type="ECO:0000313" key="3">
    <source>
        <dbReference type="Proteomes" id="UP000596742"/>
    </source>
</evidence>
<name>A0A8B6DL45_MYTGA</name>
<evidence type="ECO:0000313" key="2">
    <source>
        <dbReference type="EMBL" id="VDI21344.1"/>
    </source>
</evidence>
<feature type="region of interest" description="Disordered" evidence="1">
    <location>
        <begin position="53"/>
        <end position="76"/>
    </location>
</feature>